<reference evidence="7 8" key="1">
    <citation type="submission" date="2022-11" db="EMBL/GenBank/DDBJ databases">
        <title>Viruses from the air-sea interface of a natural surface slick.</title>
        <authorList>
            <person name="Rahlff J."/>
            <person name="Holmfeldt K."/>
        </authorList>
    </citation>
    <scope>NUCLEOTIDE SEQUENCE [LARGE SCALE GENOMIC DNA]</scope>
    <source>
        <strain evidence="7 8">SMS4</strain>
    </source>
</reference>
<feature type="coiled-coil region" evidence="5">
    <location>
        <begin position="35"/>
        <end position="114"/>
    </location>
</feature>
<organism evidence="7 8">
    <name type="scientific">Rheinheimera baltica</name>
    <dbReference type="NCBI Taxonomy" id="67576"/>
    <lineage>
        <taxon>Bacteria</taxon>
        <taxon>Pseudomonadati</taxon>
        <taxon>Pseudomonadota</taxon>
        <taxon>Gammaproteobacteria</taxon>
        <taxon>Chromatiales</taxon>
        <taxon>Chromatiaceae</taxon>
        <taxon>Rheinheimera</taxon>
    </lineage>
</organism>
<comment type="function">
    <text evidence="1">Involved in DNA recombination.</text>
</comment>
<evidence type="ECO:0000313" key="8">
    <source>
        <dbReference type="Proteomes" id="UP001231109"/>
    </source>
</evidence>
<dbReference type="PANTHER" id="PTHR30563">
    <property type="entry name" value="DNA RECOMBINATION PROTEIN RMUC"/>
    <property type="match status" value="1"/>
</dbReference>
<evidence type="ECO:0000313" key="7">
    <source>
        <dbReference type="EMBL" id="MDP5136313.1"/>
    </source>
</evidence>
<evidence type="ECO:0000256" key="2">
    <source>
        <dbReference type="ARBA" id="ARBA00009840"/>
    </source>
</evidence>
<protein>
    <submittedName>
        <fullName evidence="7">DNA recombination protein RmuC</fullName>
    </submittedName>
</protein>
<dbReference type="Proteomes" id="UP001231109">
    <property type="component" value="Unassembled WGS sequence"/>
</dbReference>
<keyword evidence="4" id="KW-0233">DNA recombination</keyword>
<evidence type="ECO:0000256" key="1">
    <source>
        <dbReference type="ARBA" id="ARBA00003416"/>
    </source>
</evidence>
<proteinExistence type="inferred from homology"/>
<evidence type="ECO:0000256" key="4">
    <source>
        <dbReference type="ARBA" id="ARBA00023172"/>
    </source>
</evidence>
<keyword evidence="3 5" id="KW-0175">Coiled coil</keyword>
<evidence type="ECO:0000256" key="3">
    <source>
        <dbReference type="ARBA" id="ARBA00023054"/>
    </source>
</evidence>
<name>A0ABT9HYU5_9GAMM</name>
<dbReference type="EMBL" id="JAPJDZ010000022">
    <property type="protein sequence ID" value="MDP5136313.1"/>
    <property type="molecule type" value="Genomic_DNA"/>
</dbReference>
<dbReference type="PANTHER" id="PTHR30563:SF0">
    <property type="entry name" value="DNA RECOMBINATION PROTEIN RMUC"/>
    <property type="match status" value="1"/>
</dbReference>
<dbReference type="Pfam" id="PF02646">
    <property type="entry name" value="RmuC"/>
    <property type="match status" value="1"/>
</dbReference>
<dbReference type="Gene3D" id="1.20.120.20">
    <property type="entry name" value="Apolipoprotein"/>
    <property type="match status" value="1"/>
</dbReference>
<accession>A0ABT9HYU5</accession>
<evidence type="ECO:0000256" key="5">
    <source>
        <dbReference type="SAM" id="Coils"/>
    </source>
</evidence>
<sequence length="399" mass="45728">MSTTHWMYILVGVGCLNLLVLVALFLRRGPHHGIAEQLANNRLELVQQQAQFQQQLLEQLHLQRQQLQQQQQDNLLQVLHKITETQQAARFELSKNLQHQASTLADQVKQLTQSIDQRLKDIAGQVEKRLSDGFEKTNQTFTDIVKRLALIDDAQKKITELSSNVVSLQEVLADKRSRGAFGEVQLTALIRNVVPEQHFSLQHTLSNGRIVDCMLFLPKPSGDIAIDAKFPLESYKKMTDPQMTQEERKLAQRQFKVDIKKHISDIADKYIIANETADGAIMFLPAEAIFAELHAYHPDIVEEAYRRRVWLTSPTTLMAVLTTARSVLKDDATRRQIHLIQEHLIKLADDFSRFRGRFDNLAKHIDQAAVDVKQIHTSAHKISSRFSQIEKVEWLEESD</sequence>
<keyword evidence="6" id="KW-1133">Transmembrane helix</keyword>
<keyword evidence="6" id="KW-0812">Transmembrane</keyword>
<feature type="transmembrane region" description="Helical" evidence="6">
    <location>
        <begin position="6"/>
        <end position="26"/>
    </location>
</feature>
<keyword evidence="6" id="KW-0472">Membrane</keyword>
<gene>
    <name evidence="7" type="ORF">ORJ04_10165</name>
</gene>
<comment type="caution">
    <text evidence="7">The sequence shown here is derived from an EMBL/GenBank/DDBJ whole genome shotgun (WGS) entry which is preliminary data.</text>
</comment>
<dbReference type="Gene3D" id="1.20.1260.80">
    <property type="match status" value="1"/>
</dbReference>
<dbReference type="RefSeq" id="WP_027671154.1">
    <property type="nucleotide sequence ID" value="NZ_JAPJDZ010000022.1"/>
</dbReference>
<comment type="similarity">
    <text evidence="2">Belongs to the RmuC family.</text>
</comment>
<keyword evidence="8" id="KW-1185">Reference proteome</keyword>
<evidence type="ECO:0000256" key="6">
    <source>
        <dbReference type="SAM" id="Phobius"/>
    </source>
</evidence>
<dbReference type="InterPro" id="IPR003798">
    <property type="entry name" value="DNA_recombination_RmuC"/>
</dbReference>